<feature type="transmembrane region" description="Helical" evidence="1">
    <location>
        <begin position="50"/>
        <end position="72"/>
    </location>
</feature>
<proteinExistence type="predicted"/>
<gene>
    <name evidence="2" type="ORF">PP769_04890</name>
</gene>
<evidence type="ECO:0000313" key="3">
    <source>
        <dbReference type="Proteomes" id="UP001302719"/>
    </source>
</evidence>
<sequence length="268" mass="30219">MQSFFQATVRLYHQALLASIQSFTRAWILIPVLLAFALGLVLVTSLIAPLGMIGGFILGALNALVIGSTLSLTEQAVLGARRVSWPDILPSMGQYFWEVISVGFMVWFPLLFLEMGLQTNPYQPLISTAVFFLIFVLLNPVPEVIYQSRNGSALEVVRESYDFVVENWIEWFLPVALVFGPFGLSFFFEMSSQAGRRGGLDFWHLITLPFSVLSEWLSLLGMSSDMSFVIVLGLTPIVTVFMLFFRGHLFSALHRSSRRQRMFQSRTL</sequence>
<keyword evidence="1" id="KW-0472">Membrane</keyword>
<feature type="transmembrane region" description="Helical" evidence="1">
    <location>
        <begin position="125"/>
        <end position="148"/>
    </location>
</feature>
<dbReference type="KEGG" id="nall:PP769_04890"/>
<feature type="transmembrane region" description="Helical" evidence="1">
    <location>
        <begin position="26"/>
        <end position="43"/>
    </location>
</feature>
<reference evidence="2 3" key="1">
    <citation type="submission" date="2023-01" db="EMBL/GenBank/DDBJ databases">
        <title>Cultivation and genomic characterization of new, ubiquitous marine nitrite-oxidizing bacteria from the Nitrospirales.</title>
        <authorList>
            <person name="Mueller A.J."/>
            <person name="Daebeler A."/>
            <person name="Herbold C.W."/>
            <person name="Kirkegaard R.H."/>
            <person name="Daims H."/>
        </authorList>
    </citation>
    <scope>NUCLEOTIDE SEQUENCE [LARGE SCALE GENOMIC DNA]</scope>
    <source>
        <strain evidence="2 3">VA</strain>
    </source>
</reference>
<feature type="transmembrane region" description="Helical" evidence="1">
    <location>
        <begin position="228"/>
        <end position="253"/>
    </location>
</feature>
<dbReference type="AlphaFoldDB" id="A0AA96GHQ7"/>
<dbReference type="RefSeq" id="WP_312645786.1">
    <property type="nucleotide sequence ID" value="NZ_CP116967.1"/>
</dbReference>
<dbReference type="Proteomes" id="UP001302719">
    <property type="component" value="Chromosome"/>
</dbReference>
<keyword evidence="1" id="KW-1133">Transmembrane helix</keyword>
<evidence type="ECO:0000313" key="2">
    <source>
        <dbReference type="EMBL" id="WNM59103.1"/>
    </source>
</evidence>
<name>A0AA96GHQ7_9BACT</name>
<organism evidence="2 3">
    <name type="scientific">Candidatus Nitrospira allomarina</name>
    <dbReference type="NCBI Taxonomy" id="3020900"/>
    <lineage>
        <taxon>Bacteria</taxon>
        <taxon>Pseudomonadati</taxon>
        <taxon>Nitrospirota</taxon>
        <taxon>Nitrospiria</taxon>
        <taxon>Nitrospirales</taxon>
        <taxon>Nitrospiraceae</taxon>
        <taxon>Nitrospira</taxon>
    </lineage>
</organism>
<keyword evidence="1" id="KW-0812">Transmembrane</keyword>
<protein>
    <submittedName>
        <fullName evidence="2">Uncharacterized protein</fullName>
    </submittedName>
</protein>
<dbReference type="EMBL" id="CP116967">
    <property type="protein sequence ID" value="WNM59103.1"/>
    <property type="molecule type" value="Genomic_DNA"/>
</dbReference>
<feature type="transmembrane region" description="Helical" evidence="1">
    <location>
        <begin position="92"/>
        <end position="113"/>
    </location>
</feature>
<evidence type="ECO:0000256" key="1">
    <source>
        <dbReference type="SAM" id="Phobius"/>
    </source>
</evidence>
<keyword evidence="3" id="KW-1185">Reference proteome</keyword>
<accession>A0AA96GHQ7</accession>
<feature type="transmembrane region" description="Helical" evidence="1">
    <location>
        <begin position="168"/>
        <end position="188"/>
    </location>
</feature>